<dbReference type="EMBL" id="MLJW01005489">
    <property type="protein sequence ID" value="OIQ68130.1"/>
    <property type="molecule type" value="Genomic_DNA"/>
</dbReference>
<accession>A0A1J5PA90</accession>
<comment type="caution">
    <text evidence="1">The sequence shown here is derived from an EMBL/GenBank/DDBJ whole genome shotgun (WGS) entry which is preliminary data.</text>
</comment>
<evidence type="ECO:0000313" key="1">
    <source>
        <dbReference type="EMBL" id="OIQ68130.1"/>
    </source>
</evidence>
<proteinExistence type="predicted"/>
<protein>
    <submittedName>
        <fullName evidence="1">Uncharacterized protein</fullName>
    </submittedName>
</protein>
<reference evidence="1" key="1">
    <citation type="submission" date="2016-10" db="EMBL/GenBank/DDBJ databases">
        <title>Sequence of Gallionella enrichment culture.</title>
        <authorList>
            <person name="Poehlein A."/>
            <person name="Muehling M."/>
            <person name="Daniel R."/>
        </authorList>
    </citation>
    <scope>NUCLEOTIDE SEQUENCE</scope>
</reference>
<sequence>MRQSAGQLADRLHFLGLKQGFAGLFKRQLRLLLFRNVTGDLAETDKRAKVVADRRQDRACPKQAAVLPDAPAFRFKPPLARGDFKRLARLVLTAVFFRVEQGKGLSNDLLPPVALDFLRTQIPVADPALLIQHKNRVVRDALHQQPELFLALPDRALCHFPLGQVPGNLGKPQQVARGCANRVDDHMGPEAAAVLAHSPAFTLKLSLDRGGLQGAGGNAALPVFAGVEDSEVLAKDLSLLIALKSLCPEVPGRNPAFPVEHENRIVGDSVDKEAIPFAIQRHIQLVG</sequence>
<organism evidence="1">
    <name type="scientific">mine drainage metagenome</name>
    <dbReference type="NCBI Taxonomy" id="410659"/>
    <lineage>
        <taxon>unclassified sequences</taxon>
        <taxon>metagenomes</taxon>
        <taxon>ecological metagenomes</taxon>
    </lineage>
</organism>
<name>A0A1J5PA90_9ZZZZ</name>
<gene>
    <name evidence="1" type="ORF">GALL_502800</name>
</gene>
<dbReference type="AlphaFoldDB" id="A0A1J5PA90"/>